<dbReference type="Gene3D" id="3.40.50.2300">
    <property type="match status" value="2"/>
</dbReference>
<gene>
    <name evidence="5" type="ORF">GX355_09775</name>
</gene>
<dbReference type="InterPro" id="IPR046335">
    <property type="entry name" value="LacI/GalR-like_sensor"/>
</dbReference>
<dbReference type="GO" id="GO:0000976">
    <property type="term" value="F:transcription cis-regulatory region binding"/>
    <property type="evidence" value="ECO:0007669"/>
    <property type="project" value="TreeGrafter"/>
</dbReference>
<dbReference type="InterPro" id="IPR010982">
    <property type="entry name" value="Lambda_DNA-bd_dom_sf"/>
</dbReference>
<dbReference type="PROSITE" id="PS50932">
    <property type="entry name" value="HTH_LACI_2"/>
    <property type="match status" value="1"/>
</dbReference>
<dbReference type="InterPro" id="IPR028082">
    <property type="entry name" value="Peripla_BP_I"/>
</dbReference>
<dbReference type="Proteomes" id="UP000541058">
    <property type="component" value="Unassembled WGS sequence"/>
</dbReference>
<feature type="domain" description="HTH lacI-type" evidence="4">
    <location>
        <begin position="2"/>
        <end position="56"/>
    </location>
</feature>
<evidence type="ECO:0000313" key="6">
    <source>
        <dbReference type="Proteomes" id="UP000541058"/>
    </source>
</evidence>
<keyword evidence="1" id="KW-0805">Transcription regulation</keyword>
<dbReference type="SMART" id="SM00354">
    <property type="entry name" value="HTH_LACI"/>
    <property type="match status" value="1"/>
</dbReference>
<dbReference type="SUPFAM" id="SSF53822">
    <property type="entry name" value="Periplasmic binding protein-like I"/>
    <property type="match status" value="1"/>
</dbReference>
<dbReference type="Pfam" id="PF13377">
    <property type="entry name" value="Peripla_BP_3"/>
    <property type="match status" value="1"/>
</dbReference>
<dbReference type="GO" id="GO:0003700">
    <property type="term" value="F:DNA-binding transcription factor activity"/>
    <property type="evidence" value="ECO:0007669"/>
    <property type="project" value="TreeGrafter"/>
</dbReference>
<evidence type="ECO:0000256" key="1">
    <source>
        <dbReference type="ARBA" id="ARBA00023015"/>
    </source>
</evidence>
<dbReference type="Gene3D" id="1.10.260.40">
    <property type="entry name" value="lambda repressor-like DNA-binding domains"/>
    <property type="match status" value="1"/>
</dbReference>
<evidence type="ECO:0000256" key="3">
    <source>
        <dbReference type="ARBA" id="ARBA00023163"/>
    </source>
</evidence>
<evidence type="ECO:0000259" key="4">
    <source>
        <dbReference type="PROSITE" id="PS50932"/>
    </source>
</evidence>
<dbReference type="Pfam" id="PF00356">
    <property type="entry name" value="LacI"/>
    <property type="match status" value="1"/>
</dbReference>
<dbReference type="InterPro" id="IPR000843">
    <property type="entry name" value="HTH_LacI"/>
</dbReference>
<dbReference type="SUPFAM" id="SSF47413">
    <property type="entry name" value="lambda repressor-like DNA-binding domains"/>
    <property type="match status" value="1"/>
</dbReference>
<dbReference type="CDD" id="cd01392">
    <property type="entry name" value="HTH_LacI"/>
    <property type="match status" value="1"/>
</dbReference>
<accession>A0A7X8H101</accession>
<sequence length="314" mass="35697">MVTLKDVAKKANVSKMTVSRVINHPDLVTDELKELVHNVMKELGYKPNTVARALAQNRTMVVKVLILEEMDSTEPYFMHLINGIAKGLDQYHYALQLVTENTYDLGRCDGFIISGMTREDYEWVKEIKEPLIVFGENDINLPFVDSDNEHGVENMTLYALEKEYDHYIYVGIDVPELFAANREKGFETAMATRPEKGHEIYKVKNSSTAAEIMVDGLEYPKNTCFICATDRIAVGVQRAILKKGNIPEDYGVTGFDGVFLDRIASPKMTTMKQEVEQMGRACVELLMKRIDGKKLKKTANYFDAHLVKRETLRP</sequence>
<organism evidence="5 6">
    <name type="scientific">Globicatella sulfidifaciens</name>
    <dbReference type="NCBI Taxonomy" id="136093"/>
    <lineage>
        <taxon>Bacteria</taxon>
        <taxon>Bacillati</taxon>
        <taxon>Bacillota</taxon>
        <taxon>Bacilli</taxon>
        <taxon>Lactobacillales</taxon>
        <taxon>Aerococcaceae</taxon>
        <taxon>Globicatella</taxon>
    </lineage>
</organism>
<dbReference type="PANTHER" id="PTHR30146">
    <property type="entry name" value="LACI-RELATED TRANSCRIPTIONAL REPRESSOR"/>
    <property type="match status" value="1"/>
</dbReference>
<name>A0A7X8H101_9LACT</name>
<keyword evidence="3" id="KW-0804">Transcription</keyword>
<reference evidence="5 6" key="1">
    <citation type="journal article" date="2020" name="Biotechnol. Biofuels">
        <title>New insights from the biogas microbiome by comprehensive genome-resolved metagenomics of nearly 1600 species originating from multiple anaerobic digesters.</title>
        <authorList>
            <person name="Campanaro S."/>
            <person name="Treu L."/>
            <person name="Rodriguez-R L.M."/>
            <person name="Kovalovszki A."/>
            <person name="Ziels R.M."/>
            <person name="Maus I."/>
            <person name="Zhu X."/>
            <person name="Kougias P.G."/>
            <person name="Basile A."/>
            <person name="Luo G."/>
            <person name="Schluter A."/>
            <person name="Konstantinidis K.T."/>
            <person name="Angelidaki I."/>
        </authorList>
    </citation>
    <scope>NUCLEOTIDE SEQUENCE [LARGE SCALE GENOMIC DNA]</scope>
    <source>
        <strain evidence="5">AS23ysBPME_34</strain>
    </source>
</reference>
<dbReference type="AlphaFoldDB" id="A0A7X8H101"/>
<comment type="caution">
    <text evidence="5">The sequence shown here is derived from an EMBL/GenBank/DDBJ whole genome shotgun (WGS) entry which is preliminary data.</text>
</comment>
<dbReference type="PANTHER" id="PTHR30146:SF154">
    <property type="entry name" value="TRANSCRIPTION REGULATOR, MEMBER OF GALR FAMILY"/>
    <property type="match status" value="1"/>
</dbReference>
<dbReference type="EMBL" id="JAAYSM010000347">
    <property type="protein sequence ID" value="NLJ19137.1"/>
    <property type="molecule type" value="Genomic_DNA"/>
</dbReference>
<dbReference type="PRINTS" id="PR00036">
    <property type="entry name" value="HTHLACI"/>
</dbReference>
<protein>
    <submittedName>
        <fullName evidence="5">LacI family transcriptional regulator</fullName>
    </submittedName>
</protein>
<evidence type="ECO:0000313" key="5">
    <source>
        <dbReference type="EMBL" id="NLJ19137.1"/>
    </source>
</evidence>
<dbReference type="PROSITE" id="PS00356">
    <property type="entry name" value="HTH_LACI_1"/>
    <property type="match status" value="1"/>
</dbReference>
<proteinExistence type="predicted"/>
<evidence type="ECO:0000256" key="2">
    <source>
        <dbReference type="ARBA" id="ARBA00023125"/>
    </source>
</evidence>
<keyword evidence="2" id="KW-0238">DNA-binding</keyword>